<dbReference type="Pfam" id="PF02518">
    <property type="entry name" value="HATPase_c"/>
    <property type="match status" value="1"/>
</dbReference>
<feature type="domain" description="Signal transduction histidine kinase dimerisation/phosphoacceptor" evidence="8">
    <location>
        <begin position="199"/>
        <end position="260"/>
    </location>
</feature>
<dbReference type="InterPro" id="IPR036097">
    <property type="entry name" value="HisK_dim/P_sf"/>
</dbReference>
<evidence type="ECO:0000313" key="9">
    <source>
        <dbReference type="EMBL" id="MRH43429.1"/>
    </source>
</evidence>
<organism evidence="9 10">
    <name type="scientific">Aquibacillus halophilus</name>
    <dbReference type="NCBI Taxonomy" id="930132"/>
    <lineage>
        <taxon>Bacteria</taxon>
        <taxon>Bacillati</taxon>
        <taxon>Bacillota</taxon>
        <taxon>Bacilli</taxon>
        <taxon>Bacillales</taxon>
        <taxon>Bacillaceae</taxon>
        <taxon>Aquibacillus</taxon>
    </lineage>
</organism>
<protein>
    <recommendedName>
        <fullName evidence="2">histidine kinase</fullName>
        <ecNumber evidence="2">2.7.13.3</ecNumber>
    </recommendedName>
</protein>
<evidence type="ECO:0000313" key="10">
    <source>
        <dbReference type="Proteomes" id="UP000799092"/>
    </source>
</evidence>
<keyword evidence="4 9" id="KW-0808">Transferase</keyword>
<dbReference type="Pfam" id="PF00512">
    <property type="entry name" value="HisKA"/>
    <property type="match status" value="1"/>
</dbReference>
<keyword evidence="6" id="KW-0812">Transmembrane</keyword>
<feature type="transmembrane region" description="Helical" evidence="6">
    <location>
        <begin position="20"/>
        <end position="37"/>
    </location>
</feature>
<comment type="catalytic activity">
    <reaction evidence="1">
        <text>ATP + protein L-histidine = ADP + protein N-phospho-L-histidine.</text>
        <dbReference type="EC" id="2.7.13.3"/>
    </reaction>
</comment>
<keyword evidence="6" id="KW-0472">Membrane</keyword>
<dbReference type="Pfam" id="PF20971">
    <property type="entry name" value="MASE12"/>
    <property type="match status" value="1"/>
</dbReference>
<dbReference type="EMBL" id="WJNG01000009">
    <property type="protein sequence ID" value="MRH43429.1"/>
    <property type="molecule type" value="Genomic_DNA"/>
</dbReference>
<evidence type="ECO:0000256" key="1">
    <source>
        <dbReference type="ARBA" id="ARBA00000085"/>
    </source>
</evidence>
<dbReference type="PRINTS" id="PR00344">
    <property type="entry name" value="BCTRLSENSOR"/>
</dbReference>
<evidence type="ECO:0000256" key="5">
    <source>
        <dbReference type="ARBA" id="ARBA00023012"/>
    </source>
</evidence>
<keyword evidence="4 9" id="KW-0418">Kinase</keyword>
<dbReference type="InterPro" id="IPR036890">
    <property type="entry name" value="HATPase_C_sf"/>
</dbReference>
<dbReference type="InterPro" id="IPR004358">
    <property type="entry name" value="Sig_transdc_His_kin-like_C"/>
</dbReference>
<dbReference type="Gene3D" id="1.10.287.130">
    <property type="match status" value="1"/>
</dbReference>
<keyword evidence="5" id="KW-0902">Two-component regulatory system</keyword>
<dbReference type="PANTHER" id="PTHR43065:SF34">
    <property type="entry name" value="SPORULATION KINASE A"/>
    <property type="match status" value="1"/>
</dbReference>
<dbReference type="InterPro" id="IPR003661">
    <property type="entry name" value="HisK_dim/P_dom"/>
</dbReference>
<accession>A0A6A8DHV3</accession>
<name>A0A6A8DHV3_9BACI</name>
<evidence type="ECO:0000259" key="7">
    <source>
        <dbReference type="SMART" id="SM00387"/>
    </source>
</evidence>
<dbReference type="InterPro" id="IPR003594">
    <property type="entry name" value="HATPase_dom"/>
</dbReference>
<sequence length="413" mass="47543">MGKQNNHNLLLKEEFKGLKLFLTLFYLFFIGFDLIYYYVFPYYNNEQIGLPSEGLGFWYHLIFIPIFFVSFYFIKQRGNVYTVKYLYLFSYIFIDLINNFLIYYGTNNDFNTGNAVELVFILFSPLFINKRFFWFVLFGVIGKYIVVGLALNSLIVLSPIGLYSLLSILSYILLTRFQSNLKAQLKVNNELRQSEQLAIVGQLATSITHEVRNPLTSLKGLTQLQKEKHPQDSKYYNIMMNELERINSILDDLMAIGVPKKMTYEKNNIQELIEYVSSIINHNGMEQTVSVTKEIENGLPEIECNSQQIKQVLINIFKNGMEAMPEGGKLVIKAESWKDNTIKITVTDEGNGISKENHELLGTPFHTTKSDGTGLGLMVSFKIIEEHHGQIQYDSEEGQGTTVTILLPVYQKY</sequence>
<proteinExistence type="predicted"/>
<keyword evidence="3" id="KW-0597">Phosphoprotein</keyword>
<evidence type="ECO:0000256" key="6">
    <source>
        <dbReference type="SAM" id="Phobius"/>
    </source>
</evidence>
<dbReference type="CDD" id="cd00082">
    <property type="entry name" value="HisKA"/>
    <property type="match status" value="1"/>
</dbReference>
<dbReference type="SMART" id="SM00387">
    <property type="entry name" value="HATPase_c"/>
    <property type="match status" value="1"/>
</dbReference>
<dbReference type="SMART" id="SM00388">
    <property type="entry name" value="HisKA"/>
    <property type="match status" value="1"/>
</dbReference>
<dbReference type="RefSeq" id="WP_153737057.1">
    <property type="nucleotide sequence ID" value="NZ_WJNG01000009.1"/>
</dbReference>
<keyword evidence="6" id="KW-1133">Transmembrane helix</keyword>
<evidence type="ECO:0000256" key="4">
    <source>
        <dbReference type="ARBA" id="ARBA00022777"/>
    </source>
</evidence>
<dbReference type="InterPro" id="IPR048436">
    <property type="entry name" value="MASE12"/>
</dbReference>
<dbReference type="Proteomes" id="UP000799092">
    <property type="component" value="Unassembled WGS sequence"/>
</dbReference>
<feature type="transmembrane region" description="Helical" evidence="6">
    <location>
        <begin position="86"/>
        <end position="104"/>
    </location>
</feature>
<evidence type="ECO:0000259" key="8">
    <source>
        <dbReference type="SMART" id="SM00388"/>
    </source>
</evidence>
<dbReference type="Gene3D" id="3.30.565.10">
    <property type="entry name" value="Histidine kinase-like ATPase, C-terminal domain"/>
    <property type="match status" value="1"/>
</dbReference>
<keyword evidence="10" id="KW-1185">Reference proteome</keyword>
<gene>
    <name evidence="9" type="ORF">GH741_12145</name>
</gene>
<evidence type="ECO:0000256" key="3">
    <source>
        <dbReference type="ARBA" id="ARBA00022553"/>
    </source>
</evidence>
<feature type="domain" description="Histidine kinase/HSP90-like ATPase" evidence="7">
    <location>
        <begin position="304"/>
        <end position="411"/>
    </location>
</feature>
<dbReference type="EC" id="2.7.13.3" evidence="2"/>
<evidence type="ECO:0000256" key="2">
    <source>
        <dbReference type="ARBA" id="ARBA00012438"/>
    </source>
</evidence>
<dbReference type="SUPFAM" id="SSF47384">
    <property type="entry name" value="Homodimeric domain of signal transducing histidine kinase"/>
    <property type="match status" value="1"/>
</dbReference>
<dbReference type="AlphaFoldDB" id="A0A6A8DHV3"/>
<comment type="caution">
    <text evidence="9">The sequence shown here is derived from an EMBL/GenBank/DDBJ whole genome shotgun (WGS) entry which is preliminary data.</text>
</comment>
<feature type="transmembrane region" description="Helical" evidence="6">
    <location>
        <begin position="156"/>
        <end position="174"/>
    </location>
</feature>
<feature type="transmembrane region" description="Helical" evidence="6">
    <location>
        <begin position="57"/>
        <end position="74"/>
    </location>
</feature>
<dbReference type="PANTHER" id="PTHR43065">
    <property type="entry name" value="SENSOR HISTIDINE KINASE"/>
    <property type="match status" value="1"/>
</dbReference>
<dbReference type="GO" id="GO:0000155">
    <property type="term" value="F:phosphorelay sensor kinase activity"/>
    <property type="evidence" value="ECO:0007669"/>
    <property type="project" value="InterPro"/>
</dbReference>
<dbReference type="SUPFAM" id="SSF55874">
    <property type="entry name" value="ATPase domain of HSP90 chaperone/DNA topoisomerase II/histidine kinase"/>
    <property type="match status" value="1"/>
</dbReference>
<dbReference type="OrthoDB" id="9815750at2"/>
<reference evidence="9" key="1">
    <citation type="submission" date="2019-11" db="EMBL/GenBank/DDBJ databases">
        <authorList>
            <person name="Li J."/>
        </authorList>
    </citation>
    <scope>NUCLEOTIDE SEQUENCE</scope>
    <source>
        <strain evidence="9">B6B</strain>
    </source>
</reference>